<feature type="compositionally biased region" description="Polar residues" evidence="1">
    <location>
        <begin position="160"/>
        <end position="172"/>
    </location>
</feature>
<reference evidence="2" key="1">
    <citation type="submission" date="2023-10" db="EMBL/GenBank/DDBJ databases">
        <title>Genome assembly of Pristionchus species.</title>
        <authorList>
            <person name="Yoshida K."/>
            <person name="Sommer R.J."/>
        </authorList>
    </citation>
    <scope>NUCLEOTIDE SEQUENCE</scope>
    <source>
        <strain evidence="2">RS5133</strain>
    </source>
</reference>
<dbReference type="AlphaFoldDB" id="A0AAV5W834"/>
<sequence length="172" mass="18837">LLSNQHNSFTMLSHLYSYVFGSENIEECSSGPCMRTRTKEDDGWLLVHESASGRSSPIMIAPPQVIEIDELSCHSTIHEGPSQASIRKAEILREAKAANRIRLNLEKAMFAEPPEKPVEKESKVAPKTSATKLKRASVSSIVASESKIKNRSAKAAKMSSGANNNRKCNNLA</sequence>
<organism evidence="2 3">
    <name type="scientific">Pristionchus fissidentatus</name>
    <dbReference type="NCBI Taxonomy" id="1538716"/>
    <lineage>
        <taxon>Eukaryota</taxon>
        <taxon>Metazoa</taxon>
        <taxon>Ecdysozoa</taxon>
        <taxon>Nematoda</taxon>
        <taxon>Chromadorea</taxon>
        <taxon>Rhabditida</taxon>
        <taxon>Rhabditina</taxon>
        <taxon>Diplogasteromorpha</taxon>
        <taxon>Diplogasteroidea</taxon>
        <taxon>Neodiplogasteridae</taxon>
        <taxon>Pristionchus</taxon>
    </lineage>
</organism>
<feature type="region of interest" description="Disordered" evidence="1">
    <location>
        <begin position="112"/>
        <end position="131"/>
    </location>
</feature>
<feature type="compositionally biased region" description="Basic and acidic residues" evidence="1">
    <location>
        <begin position="113"/>
        <end position="124"/>
    </location>
</feature>
<evidence type="ECO:0000256" key="1">
    <source>
        <dbReference type="SAM" id="MobiDB-lite"/>
    </source>
</evidence>
<comment type="caution">
    <text evidence="2">The sequence shown here is derived from an EMBL/GenBank/DDBJ whole genome shotgun (WGS) entry which is preliminary data.</text>
</comment>
<evidence type="ECO:0000313" key="2">
    <source>
        <dbReference type="EMBL" id="GMT28381.1"/>
    </source>
</evidence>
<protein>
    <submittedName>
        <fullName evidence="2">Uncharacterized protein</fullName>
    </submittedName>
</protein>
<name>A0AAV5W834_9BILA</name>
<proteinExistence type="predicted"/>
<feature type="non-terminal residue" evidence="2">
    <location>
        <position position="1"/>
    </location>
</feature>
<keyword evidence="3" id="KW-1185">Reference proteome</keyword>
<evidence type="ECO:0000313" key="3">
    <source>
        <dbReference type="Proteomes" id="UP001432322"/>
    </source>
</evidence>
<feature type="region of interest" description="Disordered" evidence="1">
    <location>
        <begin position="147"/>
        <end position="172"/>
    </location>
</feature>
<dbReference type="EMBL" id="BTSY01000005">
    <property type="protein sequence ID" value="GMT28381.1"/>
    <property type="molecule type" value="Genomic_DNA"/>
</dbReference>
<dbReference type="Proteomes" id="UP001432322">
    <property type="component" value="Unassembled WGS sequence"/>
</dbReference>
<gene>
    <name evidence="2" type="ORF">PFISCL1PPCAC_19678</name>
</gene>
<accession>A0AAV5W834</accession>